<protein>
    <submittedName>
        <fullName evidence="2">Uncharacterized protein</fullName>
    </submittedName>
</protein>
<name>A0A814C814_9BILA</name>
<dbReference type="OrthoDB" id="8185397at2759"/>
<dbReference type="AlphaFoldDB" id="A0A814C814"/>
<dbReference type="EMBL" id="CAJNOM010000055">
    <property type="protein sequence ID" value="CAF0936551.1"/>
    <property type="molecule type" value="Genomic_DNA"/>
</dbReference>
<reference evidence="2" key="1">
    <citation type="submission" date="2021-02" db="EMBL/GenBank/DDBJ databases">
        <authorList>
            <person name="Nowell W R."/>
        </authorList>
    </citation>
    <scope>NUCLEOTIDE SEQUENCE</scope>
</reference>
<evidence type="ECO:0000313" key="3">
    <source>
        <dbReference type="Proteomes" id="UP000663832"/>
    </source>
</evidence>
<gene>
    <name evidence="2" type="ORF">QVE165_LOCUS11405</name>
</gene>
<feature type="compositionally biased region" description="Polar residues" evidence="1">
    <location>
        <begin position="151"/>
        <end position="173"/>
    </location>
</feature>
<evidence type="ECO:0000313" key="2">
    <source>
        <dbReference type="EMBL" id="CAF0936551.1"/>
    </source>
</evidence>
<feature type="compositionally biased region" description="Basic and acidic residues" evidence="1">
    <location>
        <begin position="300"/>
        <end position="322"/>
    </location>
</feature>
<sequence>MFCFYSSSYQIDNDLDSFIQASRLQRANLMANSTQAPSISNYDNLNSATFQAPANENPPVLQALSADDVQKMKYKIELDKQVAEKQQRLAREWENKIEREKKYVQHTPFGRHNRTTIFNKRELEEILTKGRAPSPVLEMPLQYSLHHQPHSTETYIPNENNLSKTNGSSQQPIYDNHPQYPVYSSTQPQPSNTNFDFQRFYEPSNLSNPNGTSISTSQSTKGDVHDPFSSYDPNKEGQNAFNSIPQQDLYDPWGRPGAGAPLVHASTGQKFTRYSGSLQDKQHRTGPLGYHQVQYIHHIEDQKRDAEPEQTRRQQEDIDRRSNTSRTADWNNNFNKINYPTKFQSPSTETSREKFIDTRARHRSEDKRVLYGDLIQQAEERARLQKLSRRENSLADLQHTVAMNNWWGRGGSGAPAFTVRRHNVQNSFENPRQKWVTNHLGQLVAANDEPTNRIQIQSSDFYYPKNKQYSSHRNNYEIGDD</sequence>
<comment type="caution">
    <text evidence="2">The sequence shown here is derived from an EMBL/GenBank/DDBJ whole genome shotgun (WGS) entry which is preliminary data.</text>
</comment>
<organism evidence="2 3">
    <name type="scientific">Adineta steineri</name>
    <dbReference type="NCBI Taxonomy" id="433720"/>
    <lineage>
        <taxon>Eukaryota</taxon>
        <taxon>Metazoa</taxon>
        <taxon>Spiralia</taxon>
        <taxon>Gnathifera</taxon>
        <taxon>Rotifera</taxon>
        <taxon>Eurotatoria</taxon>
        <taxon>Bdelloidea</taxon>
        <taxon>Adinetida</taxon>
        <taxon>Adinetidae</taxon>
        <taxon>Adineta</taxon>
    </lineage>
</organism>
<feature type="compositionally biased region" description="Polar residues" evidence="1">
    <location>
        <begin position="182"/>
        <end position="196"/>
    </location>
</feature>
<feature type="region of interest" description="Disordered" evidence="1">
    <location>
        <begin position="300"/>
        <end position="353"/>
    </location>
</feature>
<proteinExistence type="predicted"/>
<feature type="region of interest" description="Disordered" evidence="1">
    <location>
        <begin position="151"/>
        <end position="241"/>
    </location>
</feature>
<accession>A0A814C814</accession>
<feature type="compositionally biased region" description="Polar residues" evidence="1">
    <location>
        <begin position="204"/>
        <end position="221"/>
    </location>
</feature>
<keyword evidence="3" id="KW-1185">Reference proteome</keyword>
<feature type="compositionally biased region" description="Polar residues" evidence="1">
    <location>
        <begin position="324"/>
        <end position="349"/>
    </location>
</feature>
<dbReference type="Proteomes" id="UP000663832">
    <property type="component" value="Unassembled WGS sequence"/>
</dbReference>
<evidence type="ECO:0000256" key="1">
    <source>
        <dbReference type="SAM" id="MobiDB-lite"/>
    </source>
</evidence>